<dbReference type="InterPro" id="IPR018616">
    <property type="entry name" value="GUCD1"/>
</dbReference>
<accession>A0ABD0LIC1</accession>
<dbReference type="EMBL" id="JACVVK020000046">
    <property type="protein sequence ID" value="KAK7499110.1"/>
    <property type="molecule type" value="Genomic_DNA"/>
</dbReference>
<comment type="caution">
    <text evidence="2">The sequence shown here is derived from an EMBL/GenBank/DDBJ whole genome shotgun (WGS) entry which is preliminary data.</text>
</comment>
<evidence type="ECO:0000313" key="3">
    <source>
        <dbReference type="Proteomes" id="UP001519460"/>
    </source>
</evidence>
<evidence type="ECO:0000256" key="1">
    <source>
        <dbReference type="SAM" id="MobiDB-lite"/>
    </source>
</evidence>
<feature type="region of interest" description="Disordered" evidence="1">
    <location>
        <begin position="166"/>
        <end position="188"/>
    </location>
</feature>
<reference evidence="2 3" key="1">
    <citation type="journal article" date="2023" name="Sci. Data">
        <title>Genome assembly of the Korean intertidal mud-creeper Batillaria attramentaria.</title>
        <authorList>
            <person name="Patra A.K."/>
            <person name="Ho P.T."/>
            <person name="Jun S."/>
            <person name="Lee S.J."/>
            <person name="Kim Y."/>
            <person name="Won Y.J."/>
        </authorList>
    </citation>
    <scope>NUCLEOTIDE SEQUENCE [LARGE SCALE GENOMIC DNA]</scope>
    <source>
        <strain evidence="2">Wonlab-2016</strain>
    </source>
</reference>
<protein>
    <submittedName>
        <fullName evidence="2">Uncharacterized protein</fullName>
    </submittedName>
</protein>
<dbReference type="PANTHER" id="PTHR31400:SF1">
    <property type="entry name" value="PROTEIN GUCD1"/>
    <property type="match status" value="1"/>
</dbReference>
<name>A0ABD0LIC1_9CAEN</name>
<keyword evidence="3" id="KW-1185">Reference proteome</keyword>
<sequence length="188" mass="21065">YFGASSSEVYTKDLDLQQCGESVWTIDLAYMLAHYGIPHHLCTITLGANADHAKKAFYTSFNKDEERVNNLFADAAANGVSVERRSVTLEEVIEHLSHGNIAIILVDWSHMGCLWCDRGLRKGVIFFKNPNAHEALCCCRYDSLDKARKSHGTDEDILFVYPKETAHRSHRNQGETSDAEAVTSDQSL</sequence>
<dbReference type="Proteomes" id="UP001519460">
    <property type="component" value="Unassembled WGS sequence"/>
</dbReference>
<evidence type="ECO:0000313" key="2">
    <source>
        <dbReference type="EMBL" id="KAK7499110.1"/>
    </source>
</evidence>
<proteinExistence type="predicted"/>
<dbReference type="Pfam" id="PF09778">
    <property type="entry name" value="Guanylate_cyc_2"/>
    <property type="match status" value="2"/>
</dbReference>
<dbReference type="PANTHER" id="PTHR31400">
    <property type="entry name" value="GUANYLYL CYCLASE DOMAIN CONTAINING PROTEIN 1 GUCD1"/>
    <property type="match status" value="1"/>
</dbReference>
<organism evidence="2 3">
    <name type="scientific">Batillaria attramentaria</name>
    <dbReference type="NCBI Taxonomy" id="370345"/>
    <lineage>
        <taxon>Eukaryota</taxon>
        <taxon>Metazoa</taxon>
        <taxon>Spiralia</taxon>
        <taxon>Lophotrochozoa</taxon>
        <taxon>Mollusca</taxon>
        <taxon>Gastropoda</taxon>
        <taxon>Caenogastropoda</taxon>
        <taxon>Sorbeoconcha</taxon>
        <taxon>Cerithioidea</taxon>
        <taxon>Batillariidae</taxon>
        <taxon>Batillaria</taxon>
    </lineage>
</organism>
<gene>
    <name evidence="2" type="ORF">BaRGS_00009657</name>
</gene>
<dbReference type="AlphaFoldDB" id="A0ABD0LIC1"/>
<feature type="non-terminal residue" evidence="2">
    <location>
        <position position="1"/>
    </location>
</feature>